<evidence type="ECO:0000313" key="2">
    <source>
        <dbReference type="Proteomes" id="UP001049518"/>
    </source>
</evidence>
<evidence type="ECO:0000313" key="1">
    <source>
        <dbReference type="EMBL" id="QXJ23084.1"/>
    </source>
</evidence>
<gene>
    <name evidence="1" type="ORF">AGRA3207_004199</name>
</gene>
<protein>
    <submittedName>
        <fullName evidence="1">Uncharacterized protein</fullName>
    </submittedName>
</protein>
<dbReference type="EMBL" id="CP059572">
    <property type="protein sequence ID" value="QXJ23084.1"/>
    <property type="molecule type" value="Genomic_DNA"/>
</dbReference>
<accession>A0ABX8QW85</accession>
<organism evidence="1 2">
    <name type="scientific">Actinomadura graeca</name>
    <dbReference type="NCBI Taxonomy" id="2750812"/>
    <lineage>
        <taxon>Bacteria</taxon>
        <taxon>Bacillati</taxon>
        <taxon>Actinomycetota</taxon>
        <taxon>Actinomycetes</taxon>
        <taxon>Streptosporangiales</taxon>
        <taxon>Thermomonosporaceae</taxon>
        <taxon>Actinomadura</taxon>
    </lineage>
</organism>
<keyword evidence="2" id="KW-1185">Reference proteome</keyword>
<sequence>MDASSHKLAALLAERLAGVLPRPLTVRAEGHRLLITAGGSPQCGSAAAIIVEDPGDDLDARIETAATAVLSDVQDCVAHILTEPWPPAQPYGMLPPPGARATASTVRLWYGDEENPCVTLPPIDKTELR</sequence>
<reference evidence="1" key="1">
    <citation type="submission" date="2020-07" db="EMBL/GenBank/DDBJ databases">
        <authorList>
            <person name="Tarantini F.S."/>
            <person name="Hong K.W."/>
            <person name="Chan K.G."/>
        </authorList>
    </citation>
    <scope>NUCLEOTIDE SEQUENCE</scope>
    <source>
        <strain evidence="1">32-07</strain>
    </source>
</reference>
<dbReference type="Proteomes" id="UP001049518">
    <property type="component" value="Chromosome"/>
</dbReference>
<name>A0ABX8QW85_9ACTN</name>
<proteinExistence type="predicted"/>
<dbReference type="RefSeq" id="WP_231328765.1">
    <property type="nucleotide sequence ID" value="NZ_CP059572.1"/>
</dbReference>